<dbReference type="OrthoDB" id="5795902at2759"/>
<keyword evidence="2 4" id="KW-0378">Hydrolase</keyword>
<evidence type="ECO:0000256" key="3">
    <source>
        <dbReference type="ARBA" id="ARBA00023295"/>
    </source>
</evidence>
<gene>
    <name evidence="5" type="ORF">ANCDUO_23147</name>
</gene>
<evidence type="ECO:0000313" key="6">
    <source>
        <dbReference type="Proteomes" id="UP000054047"/>
    </source>
</evidence>
<dbReference type="PANTHER" id="PTHR11452:SF83">
    <property type="entry name" value="ALPHA-GALACTOSIDASE"/>
    <property type="match status" value="1"/>
</dbReference>
<dbReference type="EC" id="3.2.1.-" evidence="4"/>
<protein>
    <recommendedName>
        <fullName evidence="4">Alpha-galactosidase</fullName>
        <ecNumber evidence="4">3.2.1.-</ecNumber>
    </recommendedName>
</protein>
<dbReference type="Pfam" id="PF16499">
    <property type="entry name" value="Melibiase_2"/>
    <property type="match status" value="1"/>
</dbReference>
<dbReference type="InterPro" id="IPR013785">
    <property type="entry name" value="Aldolase_TIM"/>
</dbReference>
<dbReference type="EMBL" id="KN768480">
    <property type="protein sequence ID" value="KIH46797.1"/>
    <property type="molecule type" value="Genomic_DNA"/>
</dbReference>
<accession>A0A0C2CAE3</accession>
<evidence type="ECO:0000256" key="2">
    <source>
        <dbReference type="ARBA" id="ARBA00022801"/>
    </source>
</evidence>
<dbReference type="InterPro" id="IPR017853">
    <property type="entry name" value="GH"/>
</dbReference>
<dbReference type="GO" id="GO:0004557">
    <property type="term" value="F:alpha-galactosidase activity"/>
    <property type="evidence" value="ECO:0007669"/>
    <property type="project" value="TreeGrafter"/>
</dbReference>
<dbReference type="GO" id="GO:0016139">
    <property type="term" value="P:glycoside catabolic process"/>
    <property type="evidence" value="ECO:0007669"/>
    <property type="project" value="TreeGrafter"/>
</dbReference>
<comment type="similarity">
    <text evidence="1 4">Belongs to the glycosyl hydrolase 27 family.</text>
</comment>
<dbReference type="GO" id="GO:0009311">
    <property type="term" value="P:oligosaccharide metabolic process"/>
    <property type="evidence" value="ECO:0007669"/>
    <property type="project" value="TreeGrafter"/>
</dbReference>
<dbReference type="Gene3D" id="3.20.20.70">
    <property type="entry name" value="Aldolase class I"/>
    <property type="match status" value="1"/>
</dbReference>
<proteinExistence type="inferred from homology"/>
<sequence>MHDRKLQLGIYEDFGTKTCAGYPGSLDHMKEDAETFASWDVDYLKFDGCFVDTDLMPQGYPKMERALNATGRPIVYACGWPLFFHIHGKEEKIKYDDVRAACNSWRIYDDVLGSWESIAGIIRYVEKYQDILAAAQRPGGWNDPDMVKLVSRIGSSIWSAPLIMSNDLRDLAPEFKEILLNLDVIAIDQDPMGIMGKLVRKSESVGVYLKPVTPTRDEKTSFALAVVNKDELEVKKMPINYDPFYVCD</sequence>
<keyword evidence="4" id="KW-1015">Disulfide bond</keyword>
<dbReference type="AlphaFoldDB" id="A0A0C2CAE3"/>
<dbReference type="PANTHER" id="PTHR11452">
    <property type="entry name" value="ALPHA-GALACTOSIDASE/ALPHA-N-ACETYLGALACTOSAMINIDASE"/>
    <property type="match status" value="1"/>
</dbReference>
<dbReference type="Proteomes" id="UP000054047">
    <property type="component" value="Unassembled WGS sequence"/>
</dbReference>
<keyword evidence="6" id="KW-1185">Reference proteome</keyword>
<reference evidence="5 6" key="1">
    <citation type="submission" date="2013-12" db="EMBL/GenBank/DDBJ databases">
        <title>Draft genome of the parsitic nematode Ancylostoma duodenale.</title>
        <authorList>
            <person name="Mitreva M."/>
        </authorList>
    </citation>
    <scope>NUCLEOTIDE SEQUENCE [LARGE SCALE GENOMIC DNA]</scope>
    <source>
        <strain evidence="5 6">Zhejiang</strain>
    </source>
</reference>
<dbReference type="PRINTS" id="PR00740">
    <property type="entry name" value="GLHYDRLASE27"/>
</dbReference>
<dbReference type="GO" id="GO:0005737">
    <property type="term" value="C:cytoplasm"/>
    <property type="evidence" value="ECO:0007669"/>
    <property type="project" value="TreeGrafter"/>
</dbReference>
<comment type="subunit">
    <text evidence="4">Homodimer.</text>
</comment>
<evidence type="ECO:0000256" key="4">
    <source>
        <dbReference type="RuleBase" id="RU361168"/>
    </source>
</evidence>
<name>A0A0C2CAE3_9BILA</name>
<organism evidence="5 6">
    <name type="scientific">Ancylostoma duodenale</name>
    <dbReference type="NCBI Taxonomy" id="51022"/>
    <lineage>
        <taxon>Eukaryota</taxon>
        <taxon>Metazoa</taxon>
        <taxon>Ecdysozoa</taxon>
        <taxon>Nematoda</taxon>
        <taxon>Chromadorea</taxon>
        <taxon>Rhabditida</taxon>
        <taxon>Rhabditina</taxon>
        <taxon>Rhabditomorpha</taxon>
        <taxon>Strongyloidea</taxon>
        <taxon>Ancylostomatidae</taxon>
        <taxon>Ancylostomatinae</taxon>
        <taxon>Ancylostoma</taxon>
    </lineage>
</organism>
<dbReference type="SUPFAM" id="SSF51445">
    <property type="entry name" value="(Trans)glycosidases"/>
    <property type="match status" value="1"/>
</dbReference>
<dbReference type="CDD" id="cd14792">
    <property type="entry name" value="GH27"/>
    <property type="match status" value="1"/>
</dbReference>
<keyword evidence="3 4" id="KW-0326">Glycosidase</keyword>
<evidence type="ECO:0000313" key="5">
    <source>
        <dbReference type="EMBL" id="KIH46797.1"/>
    </source>
</evidence>
<evidence type="ECO:0000256" key="1">
    <source>
        <dbReference type="ARBA" id="ARBA00009743"/>
    </source>
</evidence>
<dbReference type="InterPro" id="IPR002241">
    <property type="entry name" value="Glyco_hydro_27"/>
</dbReference>